<dbReference type="RefSeq" id="WP_310470648.1">
    <property type="nucleotide sequence ID" value="NZ_CP136522.1"/>
</dbReference>
<organism evidence="2 3">
    <name type="scientific">Shewanella youngdeokensis</name>
    <dbReference type="NCBI Taxonomy" id="2999068"/>
    <lineage>
        <taxon>Bacteria</taxon>
        <taxon>Pseudomonadati</taxon>
        <taxon>Pseudomonadota</taxon>
        <taxon>Gammaproteobacteria</taxon>
        <taxon>Alteromonadales</taxon>
        <taxon>Shewanellaceae</taxon>
        <taxon>Shewanella</taxon>
    </lineage>
</organism>
<dbReference type="EMBL" id="CP136522">
    <property type="protein sequence ID" value="WOT06974.1"/>
    <property type="molecule type" value="Genomic_DNA"/>
</dbReference>
<feature type="domain" description="Glutamate synthase" evidence="1">
    <location>
        <begin position="1"/>
        <end position="31"/>
    </location>
</feature>
<protein>
    <submittedName>
        <fullName evidence="2">Glutamate synthase-related protein</fullName>
    </submittedName>
</protein>
<proteinExistence type="predicted"/>
<gene>
    <name evidence="2" type="ORF">RGE70_06150</name>
</gene>
<evidence type="ECO:0000259" key="1">
    <source>
        <dbReference type="Pfam" id="PF01645"/>
    </source>
</evidence>
<accession>A0ABZ0K4M5</accession>
<dbReference type="Proteomes" id="UP001529491">
    <property type="component" value="Chromosome"/>
</dbReference>
<reference evidence="2 3" key="1">
    <citation type="submission" date="2023-10" db="EMBL/GenBank/DDBJ databases">
        <title>Complete genome sequence of Shewanella sp. DAU334.</title>
        <authorList>
            <person name="Lee Y.-S."/>
            <person name="Jeong H.-R."/>
            <person name="Hwang E.-J."/>
            <person name="Choi Y.-L."/>
            <person name="Kim G.-D."/>
        </authorList>
    </citation>
    <scope>NUCLEOTIDE SEQUENCE [LARGE SCALE GENOMIC DNA]</scope>
    <source>
        <strain evidence="2 3">DAU334</strain>
    </source>
</reference>
<dbReference type="InterPro" id="IPR002932">
    <property type="entry name" value="Glu_synthdom"/>
</dbReference>
<evidence type="ECO:0000313" key="3">
    <source>
        <dbReference type="Proteomes" id="UP001529491"/>
    </source>
</evidence>
<evidence type="ECO:0000313" key="2">
    <source>
        <dbReference type="EMBL" id="WOT06974.1"/>
    </source>
</evidence>
<dbReference type="Pfam" id="PF01645">
    <property type="entry name" value="Glu_synthase"/>
    <property type="match status" value="1"/>
</dbReference>
<keyword evidence="3" id="KW-1185">Reference proteome</keyword>
<sequence>MQSIGYVAARMCNTNNCSAGVVTQKADLRQR</sequence>
<name>A0ABZ0K4M5_9GAMM</name>